<dbReference type="KEGG" id="glz:GLAREA_08361"/>
<keyword evidence="1" id="KW-1133">Transmembrane helix</keyword>
<dbReference type="HOGENOM" id="CLU_1185112_0_0_1"/>
<organism evidence="2 3">
    <name type="scientific">Glarea lozoyensis (strain ATCC 20868 / MF5171)</name>
    <dbReference type="NCBI Taxonomy" id="1116229"/>
    <lineage>
        <taxon>Eukaryota</taxon>
        <taxon>Fungi</taxon>
        <taxon>Dikarya</taxon>
        <taxon>Ascomycota</taxon>
        <taxon>Pezizomycotina</taxon>
        <taxon>Leotiomycetes</taxon>
        <taxon>Helotiales</taxon>
        <taxon>Helotiaceae</taxon>
        <taxon>Glarea</taxon>
    </lineage>
</organism>
<protein>
    <submittedName>
        <fullName evidence="2">Uncharacterized protein</fullName>
    </submittedName>
</protein>
<evidence type="ECO:0000256" key="1">
    <source>
        <dbReference type="SAM" id="Phobius"/>
    </source>
</evidence>
<feature type="transmembrane region" description="Helical" evidence="1">
    <location>
        <begin position="27"/>
        <end position="50"/>
    </location>
</feature>
<gene>
    <name evidence="2" type="ORF">GLAREA_08361</name>
</gene>
<reference evidence="2 3" key="1">
    <citation type="journal article" date="2013" name="BMC Genomics">
        <title>Genomics-driven discovery of the pneumocandin biosynthetic gene cluster in the fungus Glarea lozoyensis.</title>
        <authorList>
            <person name="Chen L."/>
            <person name="Yue Q."/>
            <person name="Zhang X."/>
            <person name="Xiang M."/>
            <person name="Wang C."/>
            <person name="Li S."/>
            <person name="Che Y."/>
            <person name="Ortiz-Lopez F.J."/>
            <person name="Bills G.F."/>
            <person name="Liu X."/>
            <person name="An Z."/>
        </authorList>
    </citation>
    <scope>NUCLEOTIDE SEQUENCE [LARGE SCALE GENOMIC DNA]</scope>
    <source>
        <strain evidence="3">ATCC 20868 / MF5171</strain>
    </source>
</reference>
<evidence type="ECO:0000313" key="2">
    <source>
        <dbReference type="EMBL" id="EPE24509.1"/>
    </source>
</evidence>
<sequence>MPWNRGSQCVPISTSKTSYPYMVNSSVTTSIIVAVFSAMLGLVFITHILLRKSSPLFNQKLGWKLLETWRRDSSLCTVLLDHRPDVCHPKNYHSNLETSKCVPSIILRRPRPFTNNSLVVQTNIRQLTDKGIDAFILPIHQLPTAIEPLISHFFMDPTQRSLRPTYSAHDSVFKVSPRKLESLIGLGTQFDGVDVGCEEDSEVELGLGDVAALSYDEYFALKTAPRTTVGVPVG</sequence>
<dbReference type="Proteomes" id="UP000016922">
    <property type="component" value="Unassembled WGS sequence"/>
</dbReference>
<accession>S3CGU2</accession>
<name>S3CGU2_GLAL2</name>
<dbReference type="AlphaFoldDB" id="S3CGU2"/>
<evidence type="ECO:0000313" key="3">
    <source>
        <dbReference type="Proteomes" id="UP000016922"/>
    </source>
</evidence>
<proteinExistence type="predicted"/>
<keyword evidence="3" id="KW-1185">Reference proteome</keyword>
<dbReference type="RefSeq" id="XP_008088597.1">
    <property type="nucleotide sequence ID" value="XM_008090406.1"/>
</dbReference>
<dbReference type="EMBL" id="KE145373">
    <property type="protein sequence ID" value="EPE24509.1"/>
    <property type="molecule type" value="Genomic_DNA"/>
</dbReference>
<dbReference type="GeneID" id="19467410"/>
<keyword evidence="1" id="KW-0812">Transmembrane</keyword>
<keyword evidence="1" id="KW-0472">Membrane</keyword>